<comment type="caution">
    <text evidence="1">The sequence shown here is derived from an EMBL/GenBank/DDBJ whole genome shotgun (WGS) entry which is preliminary data.</text>
</comment>
<gene>
    <name evidence="1" type="ORF">LCGC14_1679300</name>
</gene>
<evidence type="ECO:0000313" key="1">
    <source>
        <dbReference type="EMBL" id="KKM17083.1"/>
    </source>
</evidence>
<dbReference type="EMBL" id="LAZR01014529">
    <property type="protein sequence ID" value="KKM17083.1"/>
    <property type="molecule type" value="Genomic_DNA"/>
</dbReference>
<accession>A0A0F9K4W2</accession>
<name>A0A0F9K4W2_9ZZZZ</name>
<sequence>EAAASYSPDLNALLVLRVGELALGEK</sequence>
<proteinExistence type="predicted"/>
<reference evidence="1" key="1">
    <citation type="journal article" date="2015" name="Nature">
        <title>Complex archaea that bridge the gap between prokaryotes and eukaryotes.</title>
        <authorList>
            <person name="Spang A."/>
            <person name="Saw J.H."/>
            <person name="Jorgensen S.L."/>
            <person name="Zaremba-Niedzwiedzka K."/>
            <person name="Martijn J."/>
            <person name="Lind A.E."/>
            <person name="van Eijk R."/>
            <person name="Schleper C."/>
            <person name="Guy L."/>
            <person name="Ettema T.J."/>
        </authorList>
    </citation>
    <scope>NUCLEOTIDE SEQUENCE</scope>
</reference>
<dbReference type="AlphaFoldDB" id="A0A0F9K4W2"/>
<protein>
    <submittedName>
        <fullName evidence="1">Uncharacterized protein</fullName>
    </submittedName>
</protein>
<feature type="non-terminal residue" evidence="1">
    <location>
        <position position="1"/>
    </location>
</feature>
<organism evidence="1">
    <name type="scientific">marine sediment metagenome</name>
    <dbReference type="NCBI Taxonomy" id="412755"/>
    <lineage>
        <taxon>unclassified sequences</taxon>
        <taxon>metagenomes</taxon>
        <taxon>ecological metagenomes</taxon>
    </lineage>
</organism>